<feature type="compositionally biased region" description="Basic and acidic residues" evidence="6">
    <location>
        <begin position="871"/>
        <end position="883"/>
    </location>
</feature>
<keyword evidence="5" id="KW-0539">Nucleus</keyword>
<dbReference type="OrthoDB" id="6077919at2759"/>
<dbReference type="Pfam" id="PF00096">
    <property type="entry name" value="zf-C2H2"/>
    <property type="match status" value="4"/>
</dbReference>
<dbReference type="PROSITE" id="PS50157">
    <property type="entry name" value="ZINC_FINGER_C2H2_2"/>
    <property type="match status" value="8"/>
</dbReference>
<organism evidence="7 8">
    <name type="scientific">Paramuricea clavata</name>
    <name type="common">Red gorgonian</name>
    <name type="synonym">Violescent sea-whip</name>
    <dbReference type="NCBI Taxonomy" id="317549"/>
    <lineage>
        <taxon>Eukaryota</taxon>
        <taxon>Metazoa</taxon>
        <taxon>Cnidaria</taxon>
        <taxon>Anthozoa</taxon>
        <taxon>Octocorallia</taxon>
        <taxon>Malacalcyonacea</taxon>
        <taxon>Plexauridae</taxon>
        <taxon>Paramuricea</taxon>
    </lineage>
</organism>
<comment type="caution">
    <text evidence="7">The sequence shown here is derived from an EMBL/GenBank/DDBJ whole genome shotgun (WGS) entry which is preliminary data.</text>
</comment>
<dbReference type="SUPFAM" id="SSF57667">
    <property type="entry name" value="beta-beta-alpha zinc fingers"/>
    <property type="match status" value="3"/>
</dbReference>
<keyword evidence="3" id="KW-0863">Zinc-finger</keyword>
<proteinExistence type="predicted"/>
<evidence type="ECO:0000256" key="1">
    <source>
        <dbReference type="ARBA" id="ARBA00022723"/>
    </source>
</evidence>
<dbReference type="AlphaFoldDB" id="A0A6S7I7N7"/>
<keyword evidence="2" id="KW-0677">Repeat</keyword>
<dbReference type="PROSITE" id="PS00028">
    <property type="entry name" value="ZINC_FINGER_C2H2_1"/>
    <property type="match status" value="6"/>
</dbReference>
<feature type="region of interest" description="Disordered" evidence="6">
    <location>
        <begin position="796"/>
        <end position="1256"/>
    </location>
</feature>
<sequence length="1256" mass="145816">MSIGYNCVRYQDCRFPKQKLSNHGDIAQTRKENAFECEDDLCIFVCGTCKRYFTQLSAFSQHKKEKSCKKKSPGGVLLKDSAVRQPSTQDTSEENDADENVAETTSSLSEALNDGEDNSQRKYPRKQDKKLIKRTIRELENENLLSPEGKVNVSSLYTPMSQDLSTDNTLALMSPEMQRSCKHPVYVCKTCHAEFPNTNGRVFKCVDCRRGFYTEADLNQHMVRAKHNNLCAVCGKIFPDKYKLRKHELSHVTEKNFRCEEPGCTKSFKSAEDVRTHVRYVHAVEKRFHCTQCSKAFTRLDKFKLHMNTHGISLKPGPVSPTHTSTLGSNPLALKSSPGEETPGALVLYHSTSTESGVDVTEVVQTVEVAAGDVNSHPSPGHGHNSVSSEVDVVGKSDALEEGGTVVSYSSSNKFTNSANSYEKSADGQSSESMDSSGISQSEAGQECEKCHTRFHTSIEFLAHEERRPDHVLRCDNCSGKYLSFCELRSHVTEEHGVQFLQQIETKPPQETPKKQRKHFCQECGKGFTRPDKLKRHTIIHSPDRPCIPCVCKESHGCERTFYRNDSMKRHALTHTLDKPYTCEECGKNFSRPDYLTKHVGHVHKRAFKHLCTLCDYGTREAKRLKIHIRSKHELDPDLFLSTDGSETALGPSMANPGETATPNTTESPVDRQSPREIVQPTRELTSPNEQMNASIGRINPGESAPTKINPGEFSPREMNTGEMTPQDLTSGEINPSPSDMDSREFVQHTGQITPNSGHLTPNIGETNPNIEATNSAVIEPLTNDLSPAEMHQHGMDIDRHSRDVSPPPEEIHQATGEIDPGDRYQRGGIEIPGTLGSPRGSESPSPVTRQSVISQDLGVPELRLLPDFQDVSRHNFSDRRSAEYLGDQSNDRQKNDRQQNDRQKNDRQKNDRQKNDRLKNDRQKNDRQKNDRQKNDRQKNDRQKNDRQKNDRQKNDRQKNDRQKNDRRNDRQKNDRLKNDRQKNDRLKNDRQKNDRLKNDRLKNDRLKNDRQKNNRLKNDRLKNDRLKNDRLKNDRLKNDRQKNDRLKNDRLKNDRQKNDRLKNDRLKNDRQKNDRLKNDRQKNDRLKNNRQKNDRLKNDRLKNDRQKNDRLKNDRLKNYRQKNDRQKNDRLKNDRLKNDRLKNDRLKNDRQKNDRQKNDRQKNDRQKNDRQKNDRQKNDRLKNDRQKNDRQKNHRLKNDRQKNDRLKNDRQKNDRQKNDRQKNDRLKNDRLKNDRLKNDRLKNYRLKNDRLKND</sequence>
<gene>
    <name evidence="7" type="ORF">PACLA_8A055593</name>
</gene>
<name>A0A6S7I7N7_PARCT</name>
<feature type="region of interest" description="Disordered" evidence="6">
    <location>
        <begin position="639"/>
        <end position="719"/>
    </location>
</feature>
<dbReference type="Proteomes" id="UP001152795">
    <property type="component" value="Unassembled WGS sequence"/>
</dbReference>
<dbReference type="InterPro" id="IPR013087">
    <property type="entry name" value="Znf_C2H2_type"/>
</dbReference>
<dbReference type="GO" id="GO:0000978">
    <property type="term" value="F:RNA polymerase II cis-regulatory region sequence-specific DNA binding"/>
    <property type="evidence" value="ECO:0007669"/>
    <property type="project" value="TreeGrafter"/>
</dbReference>
<keyword evidence="1" id="KW-0479">Metal-binding</keyword>
<dbReference type="EMBL" id="CACRXK020007776">
    <property type="protein sequence ID" value="CAB4013147.1"/>
    <property type="molecule type" value="Genomic_DNA"/>
</dbReference>
<feature type="region of interest" description="Disordered" evidence="6">
    <location>
        <begin position="420"/>
        <end position="443"/>
    </location>
</feature>
<evidence type="ECO:0000256" key="6">
    <source>
        <dbReference type="SAM" id="MobiDB-lite"/>
    </source>
</evidence>
<feature type="compositionally biased region" description="Polar residues" evidence="6">
    <location>
        <begin position="683"/>
        <end position="694"/>
    </location>
</feature>
<dbReference type="PANTHER" id="PTHR24393:SF34">
    <property type="entry name" value="PR_SET DOMAIN 13"/>
    <property type="match status" value="1"/>
</dbReference>
<feature type="compositionally biased region" description="Basic and acidic residues" evidence="6">
    <location>
        <begin position="890"/>
        <end position="1256"/>
    </location>
</feature>
<dbReference type="GO" id="GO:0008270">
    <property type="term" value="F:zinc ion binding"/>
    <property type="evidence" value="ECO:0007669"/>
    <property type="project" value="UniProtKB-KW"/>
</dbReference>
<evidence type="ECO:0000313" key="7">
    <source>
        <dbReference type="EMBL" id="CAB4013147.1"/>
    </source>
</evidence>
<dbReference type="GO" id="GO:0005634">
    <property type="term" value="C:nucleus"/>
    <property type="evidence" value="ECO:0007669"/>
    <property type="project" value="TreeGrafter"/>
</dbReference>
<dbReference type="FunFam" id="3.30.160.60:FF:000100">
    <property type="entry name" value="Zinc finger 45-like"/>
    <property type="match status" value="1"/>
</dbReference>
<feature type="region of interest" description="Disordered" evidence="6">
    <location>
        <begin position="67"/>
        <end position="129"/>
    </location>
</feature>
<evidence type="ECO:0000313" key="8">
    <source>
        <dbReference type="Proteomes" id="UP001152795"/>
    </source>
</evidence>
<keyword evidence="8" id="KW-1185">Reference proteome</keyword>
<protein>
    <submittedName>
        <fullName evidence="7">Immediate early</fullName>
    </submittedName>
</protein>
<reference evidence="7" key="1">
    <citation type="submission" date="2020-04" db="EMBL/GenBank/DDBJ databases">
        <authorList>
            <person name="Alioto T."/>
            <person name="Alioto T."/>
            <person name="Gomez Garrido J."/>
        </authorList>
    </citation>
    <scope>NUCLEOTIDE SEQUENCE</scope>
    <source>
        <strain evidence="7">A484AB</strain>
    </source>
</reference>
<feature type="compositionally biased region" description="Polar residues" evidence="6">
    <location>
        <begin position="841"/>
        <end position="855"/>
    </location>
</feature>
<dbReference type="GO" id="GO:0001228">
    <property type="term" value="F:DNA-binding transcription activator activity, RNA polymerase II-specific"/>
    <property type="evidence" value="ECO:0007669"/>
    <property type="project" value="TreeGrafter"/>
</dbReference>
<dbReference type="Gene3D" id="3.30.160.60">
    <property type="entry name" value="Classic Zinc Finger"/>
    <property type="match status" value="6"/>
</dbReference>
<accession>A0A6S7I7N7</accession>
<dbReference type="FunFam" id="3.30.160.60:FF:002343">
    <property type="entry name" value="Zinc finger protein 33A"/>
    <property type="match status" value="1"/>
</dbReference>
<feature type="compositionally biased region" description="Polar residues" evidence="6">
    <location>
        <begin position="659"/>
        <end position="668"/>
    </location>
</feature>
<keyword evidence="4" id="KW-0862">Zinc</keyword>
<feature type="compositionally biased region" description="Acidic residues" evidence="6">
    <location>
        <begin position="91"/>
        <end position="101"/>
    </location>
</feature>
<dbReference type="PANTHER" id="PTHR24393">
    <property type="entry name" value="ZINC FINGER PROTEIN"/>
    <property type="match status" value="1"/>
</dbReference>
<dbReference type="SMART" id="SM00355">
    <property type="entry name" value="ZnF_C2H2"/>
    <property type="match status" value="11"/>
</dbReference>
<evidence type="ECO:0000256" key="4">
    <source>
        <dbReference type="ARBA" id="ARBA00022833"/>
    </source>
</evidence>
<evidence type="ECO:0000256" key="5">
    <source>
        <dbReference type="ARBA" id="ARBA00023242"/>
    </source>
</evidence>
<evidence type="ECO:0000256" key="3">
    <source>
        <dbReference type="ARBA" id="ARBA00022771"/>
    </source>
</evidence>
<dbReference type="InterPro" id="IPR036236">
    <property type="entry name" value="Znf_C2H2_sf"/>
</dbReference>
<evidence type="ECO:0000256" key="2">
    <source>
        <dbReference type="ARBA" id="ARBA00022737"/>
    </source>
</evidence>